<reference evidence="1 2" key="1">
    <citation type="submission" date="2017-06" db="EMBL/GenBank/DDBJ databases">
        <authorList>
            <person name="Kim H.J."/>
            <person name="Triplett B.A."/>
        </authorList>
    </citation>
    <scope>NUCLEOTIDE SEQUENCE [LARGE SCALE GENOMIC DNA]</scope>
    <source>
        <strain evidence="1 2">DSM 11445</strain>
    </source>
</reference>
<evidence type="ECO:0000313" key="2">
    <source>
        <dbReference type="Proteomes" id="UP000198440"/>
    </source>
</evidence>
<sequence length="157" mass="16670">MPTTRETILTALHFLLQTLPATALRGDVLPERVPTAGLLILRDGEPGEPEVTLSPLRYHYQHRAEIEAVVQGEARSAQQMQGSGGPLQGTNDRDANFDTLTASIGAAIAADRTLGGLCDWVEAQAPRPVDLPVEGAATLKAAVISVVLHYSTPDPLT</sequence>
<accession>A0A239M1P7</accession>
<dbReference type="Proteomes" id="UP000198440">
    <property type="component" value="Unassembled WGS sequence"/>
</dbReference>
<dbReference type="EMBL" id="FZON01000114">
    <property type="protein sequence ID" value="SNT36222.1"/>
    <property type="molecule type" value="Genomic_DNA"/>
</dbReference>
<name>A0A239M1P7_9RHOB</name>
<protein>
    <recommendedName>
        <fullName evidence="3">Acyl-CoA transferase</fullName>
    </recommendedName>
</protein>
<evidence type="ECO:0008006" key="3">
    <source>
        <dbReference type="Google" id="ProtNLM"/>
    </source>
</evidence>
<dbReference type="RefSeq" id="WP_089280484.1">
    <property type="nucleotide sequence ID" value="NZ_FZON01000114.1"/>
</dbReference>
<organism evidence="1 2">
    <name type="scientific">Antarctobacter heliothermus</name>
    <dbReference type="NCBI Taxonomy" id="74033"/>
    <lineage>
        <taxon>Bacteria</taxon>
        <taxon>Pseudomonadati</taxon>
        <taxon>Pseudomonadota</taxon>
        <taxon>Alphaproteobacteria</taxon>
        <taxon>Rhodobacterales</taxon>
        <taxon>Roseobacteraceae</taxon>
        <taxon>Antarctobacter</taxon>
    </lineage>
</organism>
<dbReference type="AlphaFoldDB" id="A0A239M1P7"/>
<dbReference type="OrthoDB" id="7205837at2"/>
<proteinExistence type="predicted"/>
<evidence type="ECO:0000313" key="1">
    <source>
        <dbReference type="EMBL" id="SNT36222.1"/>
    </source>
</evidence>
<gene>
    <name evidence="1" type="ORF">SAMN04488078_11142</name>
</gene>